<dbReference type="EMBL" id="DACSUM010000074">
    <property type="protein sequence ID" value="HAT3584832.1"/>
    <property type="molecule type" value="Genomic_DNA"/>
</dbReference>
<dbReference type="AlphaFoldDB" id="A0A9P3TC40"/>
<dbReference type="Proteomes" id="UP000867740">
    <property type="component" value="Unassembled WGS sequence"/>
</dbReference>
<dbReference type="NCBIfam" id="NF008685">
    <property type="entry name" value="PRK11702.1"/>
    <property type="match status" value="1"/>
</dbReference>
<sequence length="118" mass="13759">MGLNVREGKIMAKNRSRRLRKKMHIDEFQEIGFSVKWRFPEGTTEEQIDKLVDEFISEAVEANGLIFGGSGFLAWEGLVCKPNIGHCTEKDQALVRKWLEDHKFEEVSVSELFDIWWD</sequence>
<organism evidence="1 2">
    <name type="scientific">Kluyvera intermedia</name>
    <name type="common">Enterobacter intermedius</name>
    <dbReference type="NCBI Taxonomy" id="61648"/>
    <lineage>
        <taxon>Bacteria</taxon>
        <taxon>Pseudomonadati</taxon>
        <taxon>Pseudomonadota</taxon>
        <taxon>Gammaproteobacteria</taxon>
        <taxon>Enterobacterales</taxon>
        <taxon>Enterobacteriaceae</taxon>
        <taxon>Kluyvera</taxon>
    </lineage>
</organism>
<name>A0A9P3TC40_KLUIN</name>
<evidence type="ECO:0000313" key="2">
    <source>
        <dbReference type="Proteomes" id="UP000867740"/>
    </source>
</evidence>
<evidence type="ECO:0000313" key="1">
    <source>
        <dbReference type="EMBL" id="HAT3584832.1"/>
    </source>
</evidence>
<reference evidence="1" key="1">
    <citation type="journal article" date="2018" name="Genome Biol.">
        <title>SKESA: strategic k-mer extension for scrupulous assemblies.</title>
        <authorList>
            <person name="Souvorov A."/>
            <person name="Agarwala R."/>
            <person name="Lipman D.J."/>
        </authorList>
    </citation>
    <scope>NUCLEOTIDE SEQUENCE</scope>
    <source>
        <strain evidence="1">CAVp300</strain>
    </source>
</reference>
<protein>
    <submittedName>
        <fullName evidence="1">DUF469 domain-containing protein</fullName>
    </submittedName>
</protein>
<dbReference type="PANTHER" id="PTHR38778">
    <property type="entry name" value="CYTOPLASMIC PROTEIN-RELATED"/>
    <property type="match status" value="1"/>
</dbReference>
<comment type="caution">
    <text evidence="1">The sequence shown here is derived from an EMBL/GenBank/DDBJ whole genome shotgun (WGS) entry which is preliminary data.</text>
</comment>
<proteinExistence type="predicted"/>
<dbReference type="Pfam" id="PF04320">
    <property type="entry name" value="YggL_50S_bp"/>
    <property type="match status" value="1"/>
</dbReference>
<gene>
    <name evidence="1" type="ORF">I8531_005238</name>
</gene>
<reference evidence="1" key="2">
    <citation type="submission" date="2020-10" db="EMBL/GenBank/DDBJ databases">
        <authorList>
            <consortium name="NCBI Pathogen Detection Project"/>
        </authorList>
    </citation>
    <scope>NUCLEOTIDE SEQUENCE</scope>
    <source>
        <strain evidence="1">CAVp300</strain>
    </source>
</reference>
<dbReference type="GO" id="GO:0005829">
    <property type="term" value="C:cytosol"/>
    <property type="evidence" value="ECO:0007669"/>
    <property type="project" value="TreeGrafter"/>
</dbReference>
<dbReference type="PANTHER" id="PTHR38778:SF1">
    <property type="entry name" value="CYTOPLASMIC PROTEIN"/>
    <property type="match status" value="1"/>
</dbReference>
<accession>A0A9P3TC40</accession>
<dbReference type="InterPro" id="IPR007416">
    <property type="entry name" value="YggL_50S_bp"/>
</dbReference>